<dbReference type="AlphaFoldDB" id="A0A5D3AQ40"/>
<gene>
    <name evidence="2" type="ORF">B9479_005790</name>
</gene>
<name>A0A5D3AQ40_9TREE</name>
<dbReference type="EMBL" id="NIDF01000084">
    <property type="protein sequence ID" value="TYJ53585.1"/>
    <property type="molecule type" value="Genomic_DNA"/>
</dbReference>
<feature type="region of interest" description="Disordered" evidence="1">
    <location>
        <begin position="72"/>
        <end position="126"/>
    </location>
</feature>
<comment type="caution">
    <text evidence="2">The sequence shown here is derived from an EMBL/GenBank/DDBJ whole genome shotgun (WGS) entry which is preliminary data.</text>
</comment>
<proteinExistence type="predicted"/>
<organism evidence="2 3">
    <name type="scientific">Cryptococcus floricola</name>
    <dbReference type="NCBI Taxonomy" id="2591691"/>
    <lineage>
        <taxon>Eukaryota</taxon>
        <taxon>Fungi</taxon>
        <taxon>Dikarya</taxon>
        <taxon>Basidiomycota</taxon>
        <taxon>Agaricomycotina</taxon>
        <taxon>Tremellomycetes</taxon>
        <taxon>Tremellales</taxon>
        <taxon>Cryptococcaceae</taxon>
        <taxon>Cryptococcus</taxon>
    </lineage>
</organism>
<reference evidence="2 3" key="1">
    <citation type="submission" date="2017-05" db="EMBL/GenBank/DDBJ databases">
        <title>The Genome Sequence of Tsuchiyaea wingfieldii DSM 27421.</title>
        <authorList>
            <person name="Cuomo C."/>
            <person name="Passer A."/>
            <person name="Billmyre B."/>
            <person name="Heitman J."/>
        </authorList>
    </citation>
    <scope>NUCLEOTIDE SEQUENCE [LARGE SCALE GENOMIC DNA]</scope>
    <source>
        <strain evidence="2 3">DSM 27421</strain>
    </source>
</reference>
<keyword evidence="3" id="KW-1185">Reference proteome</keyword>
<evidence type="ECO:0000256" key="1">
    <source>
        <dbReference type="SAM" id="MobiDB-lite"/>
    </source>
</evidence>
<evidence type="ECO:0000313" key="3">
    <source>
        <dbReference type="Proteomes" id="UP000322245"/>
    </source>
</evidence>
<feature type="compositionally biased region" description="Basic residues" evidence="1">
    <location>
        <begin position="72"/>
        <end position="81"/>
    </location>
</feature>
<sequence length="211" mass="23659">MSNQQNDTVSDVSITCIDEGGNCYRTVQSQSQISYLERIPLPKLQWRHSTGSRIKQSERSELDRARLKAINKAAKRKSRLKLSRESESNDTGQQPVTERDGGEGQGTVTAGEDAPSHGDLTAEQQESSTVMMAPHELEAYYQESSTAMMAPQELEHYYHDFIAGQYYPQYDGVIVSYQPSSSTGYNDDGGQSGTQTATDEYNQLWDYRSFD</sequence>
<dbReference type="Proteomes" id="UP000322245">
    <property type="component" value="Unassembled WGS sequence"/>
</dbReference>
<accession>A0A5D3AQ40</accession>
<evidence type="ECO:0000313" key="2">
    <source>
        <dbReference type="EMBL" id="TYJ53585.1"/>
    </source>
</evidence>
<feature type="region of interest" description="Disordered" evidence="1">
    <location>
        <begin position="181"/>
        <end position="211"/>
    </location>
</feature>
<protein>
    <submittedName>
        <fullName evidence="2">Uncharacterized protein</fullName>
    </submittedName>
</protein>